<dbReference type="EC" id="2.7.11.1" evidence="1"/>
<comment type="catalytic activity">
    <reaction evidence="11">
        <text>L-seryl-[protein] + ATP = O-phospho-L-seryl-[protein] + ADP + H(+)</text>
        <dbReference type="Rhea" id="RHEA:17989"/>
        <dbReference type="Rhea" id="RHEA-COMP:9863"/>
        <dbReference type="Rhea" id="RHEA-COMP:11604"/>
        <dbReference type="ChEBI" id="CHEBI:15378"/>
        <dbReference type="ChEBI" id="CHEBI:29999"/>
        <dbReference type="ChEBI" id="CHEBI:30616"/>
        <dbReference type="ChEBI" id="CHEBI:83421"/>
        <dbReference type="ChEBI" id="CHEBI:456216"/>
        <dbReference type="EC" id="2.7.11.1"/>
    </reaction>
</comment>
<keyword evidence="3" id="KW-0808">Transferase</keyword>
<keyword evidence="4" id="KW-0732">Signal</keyword>
<dbReference type="InterPro" id="IPR011009">
    <property type="entry name" value="Kinase-like_dom_sf"/>
</dbReference>
<keyword evidence="5" id="KW-0547">Nucleotide-binding</keyword>
<dbReference type="GO" id="GO:0005886">
    <property type="term" value="C:plasma membrane"/>
    <property type="evidence" value="ECO:0007669"/>
    <property type="project" value="TreeGrafter"/>
</dbReference>
<keyword evidence="7" id="KW-0067">ATP-binding</keyword>
<evidence type="ECO:0000256" key="3">
    <source>
        <dbReference type="ARBA" id="ARBA00022679"/>
    </source>
</evidence>
<dbReference type="InterPro" id="IPR001245">
    <property type="entry name" value="Ser-Thr/Tyr_kinase_cat_dom"/>
</dbReference>
<evidence type="ECO:0000256" key="1">
    <source>
        <dbReference type="ARBA" id="ARBA00012513"/>
    </source>
</evidence>
<dbReference type="SMART" id="SM00220">
    <property type="entry name" value="S_TKc"/>
    <property type="match status" value="1"/>
</dbReference>
<proteinExistence type="predicted"/>
<feature type="domain" description="Protein kinase" evidence="13">
    <location>
        <begin position="56"/>
        <end position="221"/>
    </location>
</feature>
<dbReference type="FunFam" id="3.30.200.20:FF:000195">
    <property type="entry name" value="G-type lectin S-receptor-like serine/threonine-protein kinase"/>
    <property type="match status" value="1"/>
</dbReference>
<evidence type="ECO:0000256" key="10">
    <source>
        <dbReference type="ARBA" id="ARBA00047899"/>
    </source>
</evidence>
<dbReference type="GO" id="GO:0004674">
    <property type="term" value="F:protein serine/threonine kinase activity"/>
    <property type="evidence" value="ECO:0007669"/>
    <property type="project" value="UniProtKB-KW"/>
</dbReference>
<evidence type="ECO:0000256" key="5">
    <source>
        <dbReference type="ARBA" id="ARBA00022741"/>
    </source>
</evidence>
<dbReference type="Proteomes" id="UP001206925">
    <property type="component" value="Unassembled WGS sequence"/>
</dbReference>
<dbReference type="Pfam" id="PF07714">
    <property type="entry name" value="PK_Tyr_Ser-Thr"/>
    <property type="match status" value="1"/>
</dbReference>
<dbReference type="SUPFAM" id="SSF56112">
    <property type="entry name" value="Protein kinase-like (PK-like)"/>
    <property type="match status" value="1"/>
</dbReference>
<dbReference type="EMBL" id="JAMZMK010000192">
    <property type="protein sequence ID" value="KAI7757035.1"/>
    <property type="molecule type" value="Genomic_DNA"/>
</dbReference>
<accession>A0AAD5DCV2</accession>
<evidence type="ECO:0000256" key="7">
    <source>
        <dbReference type="ARBA" id="ARBA00022840"/>
    </source>
</evidence>
<evidence type="ECO:0000256" key="12">
    <source>
        <dbReference type="SAM" id="MobiDB-lite"/>
    </source>
</evidence>
<keyword evidence="8" id="KW-1015">Disulfide bond</keyword>
<evidence type="ECO:0000256" key="4">
    <source>
        <dbReference type="ARBA" id="ARBA00022729"/>
    </source>
</evidence>
<gene>
    <name evidence="14" type="ORF">M8C21_003148</name>
</gene>
<evidence type="ECO:0000313" key="14">
    <source>
        <dbReference type="EMBL" id="KAI7757035.1"/>
    </source>
</evidence>
<feature type="region of interest" description="Disordered" evidence="12">
    <location>
        <begin position="1"/>
        <end position="28"/>
    </location>
</feature>
<keyword evidence="15" id="KW-1185">Reference proteome</keyword>
<evidence type="ECO:0000256" key="11">
    <source>
        <dbReference type="ARBA" id="ARBA00048679"/>
    </source>
</evidence>
<evidence type="ECO:0000256" key="2">
    <source>
        <dbReference type="ARBA" id="ARBA00022527"/>
    </source>
</evidence>
<evidence type="ECO:0000259" key="13">
    <source>
        <dbReference type="PROSITE" id="PS50011"/>
    </source>
</evidence>
<dbReference type="PROSITE" id="PS00108">
    <property type="entry name" value="PROTEIN_KINASE_ST"/>
    <property type="match status" value="1"/>
</dbReference>
<evidence type="ECO:0000256" key="9">
    <source>
        <dbReference type="ARBA" id="ARBA00023180"/>
    </source>
</evidence>
<dbReference type="GO" id="GO:0005524">
    <property type="term" value="F:ATP binding"/>
    <property type="evidence" value="ECO:0007669"/>
    <property type="project" value="UniProtKB-KW"/>
</dbReference>
<evidence type="ECO:0000256" key="6">
    <source>
        <dbReference type="ARBA" id="ARBA00022777"/>
    </source>
</evidence>
<keyword evidence="6" id="KW-0418">Kinase</keyword>
<dbReference type="FunFam" id="1.10.510.10:FF:001023">
    <property type="entry name" value="Os07g0541700 protein"/>
    <property type="match status" value="1"/>
</dbReference>
<dbReference type="Gene3D" id="1.10.510.10">
    <property type="entry name" value="Transferase(Phosphotransferase) domain 1"/>
    <property type="match status" value="1"/>
</dbReference>
<keyword evidence="2" id="KW-0723">Serine/threonine-protein kinase</keyword>
<dbReference type="PANTHER" id="PTHR27002">
    <property type="entry name" value="RECEPTOR-LIKE SERINE/THREONINE-PROTEIN KINASE SD1-8"/>
    <property type="match status" value="1"/>
</dbReference>
<comment type="catalytic activity">
    <reaction evidence="10">
        <text>L-threonyl-[protein] + ATP = O-phospho-L-threonyl-[protein] + ADP + H(+)</text>
        <dbReference type="Rhea" id="RHEA:46608"/>
        <dbReference type="Rhea" id="RHEA-COMP:11060"/>
        <dbReference type="Rhea" id="RHEA-COMP:11605"/>
        <dbReference type="ChEBI" id="CHEBI:15378"/>
        <dbReference type="ChEBI" id="CHEBI:30013"/>
        <dbReference type="ChEBI" id="CHEBI:30616"/>
        <dbReference type="ChEBI" id="CHEBI:61977"/>
        <dbReference type="ChEBI" id="CHEBI:456216"/>
        <dbReference type="EC" id="2.7.11.1"/>
    </reaction>
</comment>
<dbReference type="InterPro" id="IPR008271">
    <property type="entry name" value="Ser/Thr_kinase_AS"/>
</dbReference>
<sequence>MKFGRNLKRGSVTNMTSWKSVDDPSKGEKRKCKAQKNFLDLPLFSLSKLLSATNNFSDENMIGQGGYGPVYKGYLEDGREVAVKRLSQCSTQGVEEFKNEVIFISKLQHRNLVKILGCCIEKQEKLLIYEYMPSNSLDMYIYDEGQSKKLDWSHKYQILNGIAGGLLYLHEDSRLCIIHRDLKAANILLDVDMNPKISDFGTARHFIEDETESNTKRVIGT</sequence>
<dbReference type="InterPro" id="IPR000719">
    <property type="entry name" value="Prot_kinase_dom"/>
</dbReference>
<evidence type="ECO:0000313" key="15">
    <source>
        <dbReference type="Proteomes" id="UP001206925"/>
    </source>
</evidence>
<name>A0AAD5DCV2_AMBAR</name>
<organism evidence="14 15">
    <name type="scientific">Ambrosia artemisiifolia</name>
    <name type="common">Common ragweed</name>
    <dbReference type="NCBI Taxonomy" id="4212"/>
    <lineage>
        <taxon>Eukaryota</taxon>
        <taxon>Viridiplantae</taxon>
        <taxon>Streptophyta</taxon>
        <taxon>Embryophyta</taxon>
        <taxon>Tracheophyta</taxon>
        <taxon>Spermatophyta</taxon>
        <taxon>Magnoliopsida</taxon>
        <taxon>eudicotyledons</taxon>
        <taxon>Gunneridae</taxon>
        <taxon>Pentapetalae</taxon>
        <taxon>asterids</taxon>
        <taxon>campanulids</taxon>
        <taxon>Asterales</taxon>
        <taxon>Asteraceae</taxon>
        <taxon>Asteroideae</taxon>
        <taxon>Heliantheae alliance</taxon>
        <taxon>Heliantheae</taxon>
        <taxon>Ambrosia</taxon>
    </lineage>
</organism>
<dbReference type="PROSITE" id="PS50011">
    <property type="entry name" value="PROTEIN_KINASE_DOM"/>
    <property type="match status" value="1"/>
</dbReference>
<dbReference type="AlphaFoldDB" id="A0AAD5DCV2"/>
<dbReference type="Gene3D" id="3.30.200.20">
    <property type="entry name" value="Phosphorylase Kinase, domain 1"/>
    <property type="match status" value="1"/>
</dbReference>
<reference evidence="14" key="1">
    <citation type="submission" date="2022-06" db="EMBL/GenBank/DDBJ databases">
        <title>Uncovering the hologenomic basis of an extraordinary plant invasion.</title>
        <authorList>
            <person name="Bieker V.C."/>
            <person name="Martin M.D."/>
            <person name="Gilbert T."/>
            <person name="Hodgins K."/>
            <person name="Battlay P."/>
            <person name="Petersen B."/>
            <person name="Wilson J."/>
        </authorList>
    </citation>
    <scope>NUCLEOTIDE SEQUENCE</scope>
    <source>
        <strain evidence="14">AA19_3_7</strain>
        <tissue evidence="14">Leaf</tissue>
    </source>
</reference>
<dbReference type="PANTHER" id="PTHR27002:SF1095">
    <property type="entry name" value="G-TYPE LECTIN S-RECEPTOR-LIKE SERINE_THREONINE-PROTEIN KINASE RKS1"/>
    <property type="match status" value="1"/>
</dbReference>
<comment type="caution">
    <text evidence="14">The sequence shown here is derived from an EMBL/GenBank/DDBJ whole genome shotgun (WGS) entry which is preliminary data.</text>
</comment>
<protein>
    <recommendedName>
        <fullName evidence="1">non-specific serine/threonine protein kinase</fullName>
        <ecNumber evidence="1">2.7.11.1</ecNumber>
    </recommendedName>
</protein>
<keyword evidence="9" id="KW-0325">Glycoprotein</keyword>
<evidence type="ECO:0000256" key="8">
    <source>
        <dbReference type="ARBA" id="ARBA00023157"/>
    </source>
</evidence>